<dbReference type="Proteomes" id="UP000195877">
    <property type="component" value="Chromosome 1"/>
</dbReference>
<dbReference type="SUPFAM" id="SSF53187">
    <property type="entry name" value="Zn-dependent exopeptidases"/>
    <property type="match status" value="1"/>
</dbReference>
<dbReference type="EC" id="3.5.1.28" evidence="3"/>
<protein>
    <submittedName>
        <fullName evidence="3">Germination-specific N-acetylmuramoyl-L-alanine amidase</fullName>
        <ecNumber evidence="3">3.5.1.28</ecNumber>
    </submittedName>
</protein>
<sequence>MKVGLTKASLHSIAVVFMLSLSGGVFAQEKVLQENMTTGQKRQLESDLTGLVQDVLNENNFKYGPSRKTKFKLTYDQLKDTIYIDFDKSAIPKEHTPSFDEDLQLIFQTVSDAVGQSVPVSEIKFLFGGFDIYHYFPEDRIPVENPGKGMAARSQKSAANPVMLISAGHGLVLVNATNPAKAAWAYQRPTINNQIEDLQTSVLASAVATSVSARSSNVTQYLARSTSNDAYNEACSGTPVVCPPFKNMAGRYYIKSLLPDNPEIWNSYSAENKRNSKDHEYDDIRSRGLYANHVQADQMITIHTNAASKEGTPQTTASGSRLFYNSSKAGASTLASNLTCAMKEIINSNSTYANWAVTTQQPTTLYGENNFANLPAVVVEVGFKDNVNDATAMADTVFQGLMAKGIEKGARLSRESKVCKPFKLLSAANISGPNRTRPPVVVKFEGFPQYPIKVHAHVASCPTGTCNDADFTINSTTDNTFTWNFGCNSSASAASITYGVETTAVDADGVKVAAVKSNVTCQKVVASS</sequence>
<feature type="signal peptide" evidence="1">
    <location>
        <begin position="1"/>
        <end position="27"/>
    </location>
</feature>
<evidence type="ECO:0000313" key="3">
    <source>
        <dbReference type="EMBL" id="SMQ98908.1"/>
    </source>
</evidence>
<evidence type="ECO:0000259" key="2">
    <source>
        <dbReference type="SMART" id="SM00646"/>
    </source>
</evidence>
<dbReference type="Gene3D" id="3.40.630.40">
    <property type="entry name" value="Zn-dependent exopeptidases"/>
    <property type="match status" value="1"/>
</dbReference>
<dbReference type="SMART" id="SM00646">
    <property type="entry name" value="Ami_3"/>
    <property type="match status" value="1"/>
</dbReference>
<dbReference type="EMBL" id="LT853882">
    <property type="protein sequence ID" value="SMQ98908.1"/>
    <property type="molecule type" value="Genomic_DNA"/>
</dbReference>
<feature type="chain" id="PRO_5046209923" evidence="1">
    <location>
        <begin position="28"/>
        <end position="528"/>
    </location>
</feature>
<evidence type="ECO:0000313" key="4">
    <source>
        <dbReference type="Proteomes" id="UP000195877"/>
    </source>
</evidence>
<proteinExistence type="predicted"/>
<organism evidence="3 4">
    <name type="scientific">Xanthomonas fragariae</name>
    <dbReference type="NCBI Taxonomy" id="48664"/>
    <lineage>
        <taxon>Bacteria</taxon>
        <taxon>Pseudomonadati</taxon>
        <taxon>Pseudomonadota</taxon>
        <taxon>Gammaproteobacteria</taxon>
        <taxon>Lysobacterales</taxon>
        <taxon>Lysobacteraceae</taxon>
        <taxon>Xanthomonas</taxon>
    </lineage>
</organism>
<dbReference type="Pfam" id="PF01520">
    <property type="entry name" value="Amidase_3"/>
    <property type="match status" value="1"/>
</dbReference>
<feature type="domain" description="MurNAc-LAA" evidence="2">
    <location>
        <begin position="288"/>
        <end position="411"/>
    </location>
</feature>
<reference evidence="3 4" key="1">
    <citation type="submission" date="2017-05" db="EMBL/GenBank/DDBJ databases">
        <authorList>
            <person name="Blom J."/>
        </authorList>
    </citation>
    <scope>NUCLEOTIDE SEQUENCE [LARGE SCALE GENOMIC DNA]</scope>
    <source>
        <strain evidence="3">PD885</strain>
    </source>
</reference>
<keyword evidence="3" id="KW-0378">Hydrolase</keyword>
<accession>A0ABY1RNS8</accession>
<dbReference type="CDD" id="cd02696">
    <property type="entry name" value="MurNAc-LAA"/>
    <property type="match status" value="1"/>
</dbReference>
<dbReference type="GeneID" id="61894058"/>
<evidence type="ECO:0000256" key="1">
    <source>
        <dbReference type="SAM" id="SignalP"/>
    </source>
</evidence>
<keyword evidence="1" id="KW-0732">Signal</keyword>
<name>A0ABY1RNS8_9XANT</name>
<dbReference type="InterPro" id="IPR002508">
    <property type="entry name" value="MurNAc-LAA_cat"/>
</dbReference>
<keyword evidence="4" id="KW-1185">Reference proteome</keyword>
<gene>
    <name evidence="3" type="primary">cwlD</name>
    <name evidence="3" type="ORF">PD885_01663</name>
</gene>
<dbReference type="GO" id="GO:0008745">
    <property type="term" value="F:N-acetylmuramoyl-L-alanine amidase activity"/>
    <property type="evidence" value="ECO:0007669"/>
    <property type="project" value="UniProtKB-EC"/>
</dbReference>
<dbReference type="RefSeq" id="WP_088056796.1">
    <property type="nucleotide sequence ID" value="NZ_CP127378.1"/>
</dbReference>